<dbReference type="PANTHER" id="PTHR10434">
    <property type="entry name" value="1-ACYL-SN-GLYCEROL-3-PHOSPHATE ACYLTRANSFERASE"/>
    <property type="match status" value="1"/>
</dbReference>
<keyword evidence="14 18" id="KW-0594">Phospholipid biosynthesis</keyword>
<keyword evidence="12 18" id="KW-0443">Lipid metabolism</keyword>
<evidence type="ECO:0000256" key="4">
    <source>
        <dbReference type="ARBA" id="ARBA00005189"/>
    </source>
</evidence>
<dbReference type="RefSeq" id="WP_013010730.1">
    <property type="nucleotide sequence ID" value="NC_013943.1"/>
</dbReference>
<keyword evidence="13 19" id="KW-0472">Membrane</keyword>
<keyword evidence="16 18" id="KW-0012">Acyltransferase</keyword>
<dbReference type="InterPro" id="IPR002123">
    <property type="entry name" value="Plipid/glycerol_acylTrfase"/>
</dbReference>
<evidence type="ECO:0000256" key="15">
    <source>
        <dbReference type="ARBA" id="ARBA00023264"/>
    </source>
</evidence>
<accession>D4H860</accession>
<dbReference type="Proteomes" id="UP000002012">
    <property type="component" value="Chromosome"/>
</dbReference>
<evidence type="ECO:0000259" key="20">
    <source>
        <dbReference type="SMART" id="SM00563"/>
    </source>
</evidence>
<evidence type="ECO:0000256" key="19">
    <source>
        <dbReference type="SAM" id="Phobius"/>
    </source>
</evidence>
<dbReference type="EMBL" id="CP001968">
    <property type="protein sequence ID" value="ADD68209.1"/>
    <property type="molecule type" value="Genomic_DNA"/>
</dbReference>
<comment type="pathway">
    <text evidence="4">Lipid metabolism.</text>
</comment>
<keyword evidence="8" id="KW-1003">Cell membrane</keyword>
<dbReference type="GO" id="GO:0005886">
    <property type="term" value="C:plasma membrane"/>
    <property type="evidence" value="ECO:0007669"/>
    <property type="project" value="UniProtKB-SubCell"/>
</dbReference>
<dbReference type="OrthoDB" id="9809618at2"/>
<dbReference type="PANTHER" id="PTHR10434:SF59">
    <property type="entry name" value="1-ACYL-SN-GLYCEROL-3-PHOSPHATE ACYLTRANSFERASE"/>
    <property type="match status" value="1"/>
</dbReference>
<evidence type="ECO:0000256" key="12">
    <source>
        <dbReference type="ARBA" id="ARBA00023098"/>
    </source>
</evidence>
<dbReference type="GO" id="GO:0003841">
    <property type="term" value="F:1-acylglycerol-3-phosphate O-acyltransferase activity"/>
    <property type="evidence" value="ECO:0007669"/>
    <property type="project" value="UniProtKB-UniRule"/>
</dbReference>
<comment type="similarity">
    <text evidence="5 18">Belongs to the 1-acyl-sn-glycerol-3-phosphate acyltransferase family.</text>
</comment>
<dbReference type="NCBIfam" id="TIGR00530">
    <property type="entry name" value="AGP_acyltrn"/>
    <property type="match status" value="1"/>
</dbReference>
<dbReference type="STRING" id="522772.Dacet_1439"/>
<evidence type="ECO:0000256" key="10">
    <source>
        <dbReference type="ARBA" id="ARBA00022519"/>
    </source>
</evidence>
<organism evidence="21 22">
    <name type="scientific">Denitrovibrio acetiphilus (strain DSM 12809 / NBRC 114555 / N2460)</name>
    <dbReference type="NCBI Taxonomy" id="522772"/>
    <lineage>
        <taxon>Bacteria</taxon>
        <taxon>Pseudomonadati</taxon>
        <taxon>Deferribacterota</taxon>
        <taxon>Deferribacteres</taxon>
        <taxon>Deferribacterales</taxon>
        <taxon>Geovibrionaceae</taxon>
        <taxon>Denitrovibrio</taxon>
    </lineage>
</organism>
<evidence type="ECO:0000256" key="1">
    <source>
        <dbReference type="ARBA" id="ARBA00001141"/>
    </source>
</evidence>
<keyword evidence="19" id="KW-1133">Transmembrane helix</keyword>
<comment type="subcellular location">
    <subcellularLocation>
        <location evidence="2">Cell inner membrane</location>
        <topology evidence="2">Peripheral membrane protein</topology>
    </subcellularLocation>
</comment>
<dbReference type="AlphaFoldDB" id="D4H860"/>
<dbReference type="InParanoid" id="D4H860"/>
<evidence type="ECO:0000256" key="9">
    <source>
        <dbReference type="ARBA" id="ARBA00022516"/>
    </source>
</evidence>
<dbReference type="SUPFAM" id="SSF69593">
    <property type="entry name" value="Glycerol-3-phosphate (1)-acyltransferase"/>
    <property type="match status" value="1"/>
</dbReference>
<evidence type="ECO:0000256" key="17">
    <source>
        <dbReference type="ARBA" id="ARBA00037183"/>
    </source>
</evidence>
<feature type="transmembrane region" description="Helical" evidence="19">
    <location>
        <begin position="7"/>
        <end position="36"/>
    </location>
</feature>
<feature type="domain" description="Phospholipid/glycerol acyltransferase" evidence="20">
    <location>
        <begin position="68"/>
        <end position="182"/>
    </location>
</feature>
<dbReference type="eggNOG" id="COG0204">
    <property type="taxonomic scope" value="Bacteria"/>
</dbReference>
<evidence type="ECO:0000256" key="16">
    <source>
        <dbReference type="ARBA" id="ARBA00023315"/>
    </source>
</evidence>
<evidence type="ECO:0000256" key="2">
    <source>
        <dbReference type="ARBA" id="ARBA00004417"/>
    </source>
</evidence>
<name>D4H860_DENA2</name>
<sequence>MKIIYSAFVWIALAFHTVILVLIGMPFLLVGINIYLSLARLWAKINIFLFGVRAKVEGVENLSPDRNYVFMGNHQSYVDIFVLLSVIDKRFTFMAKEELFKIPVFGFGIRAIGLVPINRGESRDALKSLFAAAKKIQEGYSIVLFPEGTRSDDGNMLPFKRGAFTLAVRTGHEIAPFVIEGSGETLPKSSFKINPFQKVTIRFLEPVSPEGMKDRELLELIRKRMESEQKELRNSGAGK</sequence>
<reference evidence="21 22" key="1">
    <citation type="journal article" date="2010" name="Stand. Genomic Sci.">
        <title>Complete genome sequence of Denitrovibrio acetiphilus type strain (N2460).</title>
        <authorList>
            <person name="Kiss H."/>
            <person name="Lang E."/>
            <person name="Lapidus A."/>
            <person name="Copeland A."/>
            <person name="Nolan M."/>
            <person name="Glavina Del Rio T."/>
            <person name="Chen F."/>
            <person name="Lucas S."/>
            <person name="Tice H."/>
            <person name="Cheng J.F."/>
            <person name="Han C."/>
            <person name="Goodwin L."/>
            <person name="Pitluck S."/>
            <person name="Liolios K."/>
            <person name="Pati A."/>
            <person name="Ivanova N."/>
            <person name="Mavromatis K."/>
            <person name="Chen A."/>
            <person name="Palaniappan K."/>
            <person name="Land M."/>
            <person name="Hauser L."/>
            <person name="Chang Y.J."/>
            <person name="Jeffries C.D."/>
            <person name="Detter J.C."/>
            <person name="Brettin T."/>
            <person name="Spring S."/>
            <person name="Rohde M."/>
            <person name="Goker M."/>
            <person name="Woyke T."/>
            <person name="Bristow J."/>
            <person name="Eisen J.A."/>
            <person name="Markowitz V."/>
            <person name="Hugenholtz P."/>
            <person name="Kyrpides N.C."/>
            <person name="Klenk H.P."/>
        </authorList>
    </citation>
    <scope>NUCLEOTIDE SEQUENCE [LARGE SCALE GENOMIC DNA]</scope>
    <source>
        <strain evidence="22">DSM 12809 / NBRC 114555 / N2460</strain>
    </source>
</reference>
<comment type="pathway">
    <text evidence="3">Phospholipid metabolism; CDP-diacylglycerol biosynthesis; CDP-diacylglycerol from sn-glycerol 3-phosphate: step 2/3.</text>
</comment>
<keyword evidence="10" id="KW-0997">Cell inner membrane</keyword>
<keyword evidence="22" id="KW-1185">Reference proteome</keyword>
<keyword evidence="11 18" id="KW-0808">Transferase</keyword>
<dbReference type="CDD" id="cd07989">
    <property type="entry name" value="LPLAT_AGPAT-like"/>
    <property type="match status" value="1"/>
</dbReference>
<dbReference type="HOGENOM" id="CLU_027938_6_3_0"/>
<evidence type="ECO:0000256" key="13">
    <source>
        <dbReference type="ARBA" id="ARBA00023136"/>
    </source>
</evidence>
<comment type="domain">
    <text evidence="18">The HXXXXD motif is essential for acyltransferase activity and may constitute the binding site for the phosphate moiety of the glycerol-3-phosphate.</text>
</comment>
<evidence type="ECO:0000256" key="3">
    <source>
        <dbReference type="ARBA" id="ARBA00004728"/>
    </source>
</evidence>
<evidence type="ECO:0000313" key="22">
    <source>
        <dbReference type="Proteomes" id="UP000002012"/>
    </source>
</evidence>
<comment type="catalytic activity">
    <reaction evidence="1 18">
        <text>a 1-acyl-sn-glycero-3-phosphate + an acyl-CoA = a 1,2-diacyl-sn-glycero-3-phosphate + CoA</text>
        <dbReference type="Rhea" id="RHEA:19709"/>
        <dbReference type="ChEBI" id="CHEBI:57287"/>
        <dbReference type="ChEBI" id="CHEBI:57970"/>
        <dbReference type="ChEBI" id="CHEBI:58342"/>
        <dbReference type="ChEBI" id="CHEBI:58608"/>
        <dbReference type="EC" id="2.3.1.51"/>
    </reaction>
</comment>
<evidence type="ECO:0000256" key="6">
    <source>
        <dbReference type="ARBA" id="ARBA00013211"/>
    </source>
</evidence>
<comment type="function">
    <text evidence="17">Converts lysophosphatidic acid (LPA) into phosphatidic acid by incorporating acyl moiety at the 2 position.</text>
</comment>
<dbReference type="GO" id="GO:0006654">
    <property type="term" value="P:phosphatidic acid biosynthetic process"/>
    <property type="evidence" value="ECO:0007669"/>
    <property type="project" value="TreeGrafter"/>
</dbReference>
<dbReference type="EC" id="2.3.1.51" evidence="6 18"/>
<dbReference type="Pfam" id="PF01553">
    <property type="entry name" value="Acyltransferase"/>
    <property type="match status" value="1"/>
</dbReference>
<gene>
    <name evidence="21" type="ordered locus">Dacet_1439</name>
</gene>
<evidence type="ECO:0000256" key="7">
    <source>
        <dbReference type="ARBA" id="ARBA00016139"/>
    </source>
</evidence>
<dbReference type="KEGG" id="dap:Dacet_1439"/>
<dbReference type="InterPro" id="IPR004552">
    <property type="entry name" value="AGP_acyltrans"/>
</dbReference>
<dbReference type="PaxDb" id="522772-Dacet_1439"/>
<evidence type="ECO:0000256" key="18">
    <source>
        <dbReference type="RuleBase" id="RU361267"/>
    </source>
</evidence>
<keyword evidence="19" id="KW-0812">Transmembrane</keyword>
<keyword evidence="15 18" id="KW-1208">Phospholipid metabolism</keyword>
<evidence type="ECO:0000256" key="14">
    <source>
        <dbReference type="ARBA" id="ARBA00023209"/>
    </source>
</evidence>
<protein>
    <recommendedName>
        <fullName evidence="7 18">1-acyl-sn-glycerol-3-phosphate acyltransferase</fullName>
        <ecNumber evidence="6 18">2.3.1.51</ecNumber>
    </recommendedName>
</protein>
<evidence type="ECO:0000256" key="8">
    <source>
        <dbReference type="ARBA" id="ARBA00022475"/>
    </source>
</evidence>
<evidence type="ECO:0000256" key="11">
    <source>
        <dbReference type="ARBA" id="ARBA00022679"/>
    </source>
</evidence>
<keyword evidence="9 18" id="KW-0444">Lipid biosynthesis</keyword>
<evidence type="ECO:0000313" key="21">
    <source>
        <dbReference type="EMBL" id="ADD68209.1"/>
    </source>
</evidence>
<evidence type="ECO:0000256" key="5">
    <source>
        <dbReference type="ARBA" id="ARBA00008655"/>
    </source>
</evidence>
<proteinExistence type="inferred from homology"/>
<dbReference type="SMART" id="SM00563">
    <property type="entry name" value="PlsC"/>
    <property type="match status" value="1"/>
</dbReference>